<evidence type="ECO:0000313" key="5">
    <source>
        <dbReference type="Proteomes" id="UP000218979"/>
    </source>
</evidence>
<proteinExistence type="predicted"/>
<sequence>MADKLKILMGLSALSMAASLYQIITNSHQFDHTFLVIYCALIVIFNRDKAITRDKIARVIVIITLILLLVTSFLTR</sequence>
<dbReference type="AlphaFoldDB" id="A0A1K2HB03"/>
<keyword evidence="1" id="KW-0472">Membrane</keyword>
<dbReference type="Proteomes" id="UP000185655">
    <property type="component" value="Unassembled WGS sequence"/>
</dbReference>
<dbReference type="EMBL" id="FPKS01000004">
    <property type="protein sequence ID" value="SFZ73705.1"/>
    <property type="molecule type" value="Genomic_DNA"/>
</dbReference>
<feature type="transmembrane region" description="Helical" evidence="1">
    <location>
        <begin position="57"/>
        <end position="75"/>
    </location>
</feature>
<reference evidence="3 4" key="2">
    <citation type="submission" date="2016-11" db="EMBL/GenBank/DDBJ databases">
        <authorList>
            <person name="Jaros S."/>
            <person name="Januszkiewicz K."/>
            <person name="Wedrychowicz H."/>
        </authorList>
    </citation>
    <scope>NUCLEOTIDE SEQUENCE [LARGE SCALE GENOMIC DNA]</scope>
    <source>
        <strain evidence="3 4">DSM 22330</strain>
    </source>
</reference>
<feature type="transmembrane region" description="Helical" evidence="1">
    <location>
        <begin position="30"/>
        <end position="45"/>
    </location>
</feature>
<evidence type="ECO:0000313" key="4">
    <source>
        <dbReference type="Proteomes" id="UP000185655"/>
    </source>
</evidence>
<dbReference type="STRING" id="1122154.SAMN02746068_00912"/>
<gene>
    <name evidence="2" type="ORF">RR45_GL000051</name>
    <name evidence="3" type="ORF">SAMN02746068_00912</name>
</gene>
<keyword evidence="1" id="KW-0812">Transmembrane</keyword>
<evidence type="ECO:0000256" key="1">
    <source>
        <dbReference type="SAM" id="Phobius"/>
    </source>
</evidence>
<evidence type="ECO:0000313" key="2">
    <source>
        <dbReference type="EMBL" id="PCS04732.1"/>
    </source>
</evidence>
<dbReference type="EMBL" id="JXJT01000001">
    <property type="protein sequence ID" value="PCS04732.1"/>
    <property type="molecule type" value="Genomic_DNA"/>
</dbReference>
<keyword evidence="1" id="KW-1133">Transmembrane helix</keyword>
<dbReference type="OrthoDB" id="2243831at2"/>
<keyword evidence="5" id="KW-1185">Reference proteome</keyword>
<feature type="transmembrane region" description="Helical" evidence="1">
    <location>
        <begin position="7"/>
        <end position="24"/>
    </location>
</feature>
<name>A0A1K2HB03_9LACT</name>
<dbReference type="Proteomes" id="UP000218979">
    <property type="component" value="Unassembled WGS sequence"/>
</dbReference>
<reference evidence="2 5" key="1">
    <citation type="submission" date="2014-12" db="EMBL/GenBank/DDBJ databases">
        <title>Draft genome sequences of 10 type strains of Lactococcus.</title>
        <authorList>
            <person name="Sun Z."/>
            <person name="Zhong Z."/>
            <person name="Liu W."/>
            <person name="Zhang W."/>
            <person name="Zhang H."/>
        </authorList>
    </citation>
    <scope>NUCLEOTIDE SEQUENCE [LARGE SCALE GENOMIC DNA]</scope>
    <source>
        <strain evidence="2 5">DSM 22330</strain>
    </source>
</reference>
<evidence type="ECO:0000313" key="3">
    <source>
        <dbReference type="EMBL" id="SFZ73705.1"/>
    </source>
</evidence>
<protein>
    <submittedName>
        <fullName evidence="3">Uncharacterized protein</fullName>
    </submittedName>
</protein>
<accession>A0A1K2HB03</accession>
<organism evidence="3 4">
    <name type="scientific">Pseudolactococcus chungangensis CAU 28 = DSM 22330</name>
    <dbReference type="NCBI Taxonomy" id="1122154"/>
    <lineage>
        <taxon>Bacteria</taxon>
        <taxon>Bacillati</taxon>
        <taxon>Bacillota</taxon>
        <taxon>Bacilli</taxon>
        <taxon>Lactobacillales</taxon>
        <taxon>Streptococcaceae</taxon>
        <taxon>Pseudolactococcus</taxon>
    </lineage>
</organism>
<dbReference type="RefSeq" id="WP_031366301.1">
    <property type="nucleotide sequence ID" value="NZ_FPKS01000004.1"/>
</dbReference>